<evidence type="ECO:0000256" key="6">
    <source>
        <dbReference type="ARBA" id="ARBA00022807"/>
    </source>
</evidence>
<keyword evidence="11" id="KW-1185">Reference proteome</keyword>
<dbReference type="PANTHER" id="PTHR12473">
    <property type="entry name" value="UBIQUITIN CARBOXYL-TERMINAL HYDROLASE MINDY-4-RELATED"/>
    <property type="match status" value="1"/>
</dbReference>
<dbReference type="GeneID" id="103050150"/>
<organism evidence="11 12">
    <name type="scientific">Python bivittatus</name>
    <name type="common">Burmese python</name>
    <name type="synonym">Python molurus bivittatus</name>
    <dbReference type="NCBI Taxonomy" id="176946"/>
    <lineage>
        <taxon>Eukaryota</taxon>
        <taxon>Metazoa</taxon>
        <taxon>Chordata</taxon>
        <taxon>Craniata</taxon>
        <taxon>Vertebrata</taxon>
        <taxon>Euteleostomi</taxon>
        <taxon>Lepidosauria</taxon>
        <taxon>Squamata</taxon>
        <taxon>Bifurcata</taxon>
        <taxon>Unidentata</taxon>
        <taxon>Episquamata</taxon>
        <taxon>Toxicofera</taxon>
        <taxon>Serpentes</taxon>
        <taxon>Henophidia</taxon>
        <taxon>Pythonidae</taxon>
        <taxon>Python</taxon>
    </lineage>
</organism>
<dbReference type="Pfam" id="PF13898">
    <property type="entry name" value="MINDY-3_4_CD"/>
    <property type="match status" value="1"/>
</dbReference>
<dbReference type="GO" id="GO:0071108">
    <property type="term" value="P:protein K48-linked deubiquitination"/>
    <property type="evidence" value="ECO:0007669"/>
    <property type="project" value="InterPro"/>
</dbReference>
<evidence type="ECO:0000256" key="5">
    <source>
        <dbReference type="ARBA" id="ARBA00022801"/>
    </source>
</evidence>
<evidence type="ECO:0000256" key="2">
    <source>
        <dbReference type="ARBA" id="ARBA00011074"/>
    </source>
</evidence>
<dbReference type="InterPro" id="IPR039785">
    <property type="entry name" value="MINY3/4"/>
</dbReference>
<feature type="domain" description="Deubiquitinating enzyme MINDY-3/4 conserved" evidence="10">
    <location>
        <begin position="468"/>
        <end position="804"/>
    </location>
</feature>
<keyword evidence="6 8" id="KW-0788">Thiol protease</keyword>
<dbReference type="AlphaFoldDB" id="A0A9F2R2F8"/>
<dbReference type="OMA" id="WKSEARF"/>
<evidence type="ECO:0000313" key="11">
    <source>
        <dbReference type="Proteomes" id="UP000695026"/>
    </source>
</evidence>
<dbReference type="InterPro" id="IPR025257">
    <property type="entry name" value="MINDY-3/4_CD"/>
</dbReference>
<evidence type="ECO:0000256" key="3">
    <source>
        <dbReference type="ARBA" id="ARBA00022670"/>
    </source>
</evidence>
<accession>A0A9F2R2F8</accession>
<dbReference type="SMART" id="SM01174">
    <property type="entry name" value="DUF4205"/>
    <property type="match status" value="1"/>
</dbReference>
<comment type="function">
    <text evidence="8">Hydrolase that can remove 'Lys-48'-linked conjugated ubiquitin from proteins.</text>
</comment>
<proteinExistence type="inferred from homology"/>
<gene>
    <name evidence="12" type="primary">MINDY4</name>
</gene>
<evidence type="ECO:0000256" key="9">
    <source>
        <dbReference type="SAM" id="MobiDB-lite"/>
    </source>
</evidence>
<dbReference type="EC" id="3.4.19.12" evidence="8"/>
<dbReference type="GO" id="GO:0006508">
    <property type="term" value="P:proteolysis"/>
    <property type="evidence" value="ECO:0007669"/>
    <property type="project" value="UniProtKB-KW"/>
</dbReference>
<evidence type="ECO:0000256" key="7">
    <source>
        <dbReference type="ARBA" id="ARBA00037630"/>
    </source>
</evidence>
<dbReference type="Pfam" id="PF26038">
    <property type="entry name" value="Dimer_MINDY4_N"/>
    <property type="match status" value="1"/>
</dbReference>
<evidence type="ECO:0000313" key="12">
    <source>
        <dbReference type="RefSeq" id="XP_007434185.1"/>
    </source>
</evidence>
<evidence type="ECO:0000256" key="4">
    <source>
        <dbReference type="ARBA" id="ARBA00022786"/>
    </source>
</evidence>
<dbReference type="PANTHER" id="PTHR12473:SF8">
    <property type="entry name" value="UBIQUITIN CARBOXYL-TERMINAL HYDROLASE MINDY-4-RELATED"/>
    <property type="match status" value="1"/>
</dbReference>
<sequence length="809" mass="90222">MLLFFPDYFLCPNFCVILTLSILLGVLSAYKVSLQAAENVLEDHVLSMDCDRVPFSRQGLKKTSAVMDEEFPRTALSINNRNELRSVLHLQSLYKQNKAKETPLKTILEIIASYFLEHPSNQSFRGSTSFPENKLSPTRTAENFVLKNVVSEEAAPGQTAPEKAKKGAPSYEIDEGIIWPRGLSRRHLHKQSEKGKARAVVDVPVQTEGEKKLCDLLDGLQIPEELSLETRMTLREKLRGQSGVLPAQGRITGSTDASQEDSLKRRHLKRPSGICSPAQFSGEGTHKSPSVLPGDHSFEKTVIPRPSADLLSARADCSLDARKNGPPHSPSSRCAKQEDQTAPDVISSGDDPLATLILERQAEEKKPPSGYDACEKRRPVDVFQREMVTGCRNAVRLSWKSEARFTDTRKAPTSASRRDELHKDALELVDVEDEESWENLGRDPEPLAPYTCQVTSKPVDFILAKDLKTLLFGSSLGCFNEEWKVQSFTFNENPELKYGLVQKKGGPCGVLAAVQAHVLQHLIFGDSNRNNTVGCLRPSDTERAQCLILALASILWRAGGNEKVVVTLSTGTQQFTPAGKYKPDGILEMLTLYLITKYEDLLKFLQQNIHQFEAGPHGCILLTLSVILSRSIDRVRGDLDDIRNTLIGAHGYCTQELVNLLLTGKAVSNVFNDVMELDSGNGNTTVLKGITGRSDLGLLSLFEHYDVCQVGCYLKTPRFPIWVVCSESHFSVLFCLRKDLLGDWKTERRFDLYYYDGLANQQEEIRLTIDTSQLYVEDKENDLVSPLEHCIRTKWTGAVVNWNGTDPIL</sequence>
<dbReference type="KEGG" id="pbi:103050150"/>
<comment type="catalytic activity">
    <reaction evidence="1 8">
        <text>Thiol-dependent hydrolysis of ester, thioester, amide, peptide and isopeptide bonds formed by the C-terminal Gly of ubiquitin (a 76-residue protein attached to proteins as an intracellular targeting signal).</text>
        <dbReference type="EC" id="3.4.19.12"/>
    </reaction>
</comment>
<feature type="region of interest" description="Disordered" evidence="9">
    <location>
        <begin position="239"/>
        <end position="301"/>
    </location>
</feature>
<evidence type="ECO:0000256" key="1">
    <source>
        <dbReference type="ARBA" id="ARBA00000707"/>
    </source>
</evidence>
<dbReference type="GO" id="GO:0004843">
    <property type="term" value="F:cysteine-type deubiquitinase activity"/>
    <property type="evidence" value="ECO:0007669"/>
    <property type="project" value="UniProtKB-UniRule"/>
</dbReference>
<reference evidence="12" key="1">
    <citation type="submission" date="2025-08" db="UniProtKB">
        <authorList>
            <consortium name="RefSeq"/>
        </authorList>
    </citation>
    <scope>IDENTIFICATION</scope>
    <source>
        <tissue evidence="12">Liver</tissue>
    </source>
</reference>
<dbReference type="RefSeq" id="XP_007434185.1">
    <property type="nucleotide sequence ID" value="XM_007434123.3"/>
</dbReference>
<keyword evidence="4 8" id="KW-0833">Ubl conjugation pathway</keyword>
<keyword evidence="5 8" id="KW-0378">Hydrolase</keyword>
<dbReference type="GO" id="GO:1990380">
    <property type="term" value="F:K48-linked deubiquitinase activity"/>
    <property type="evidence" value="ECO:0007669"/>
    <property type="project" value="UniProtKB-UniRule"/>
</dbReference>
<keyword evidence="3 8" id="KW-0645">Protease</keyword>
<comment type="function">
    <text evidence="7">Probable hydrolase that can remove 'Lys-48'-linked conjugated ubiquitin from proteins.</text>
</comment>
<name>A0A9F2R2F8_PYTBI</name>
<evidence type="ECO:0000259" key="10">
    <source>
        <dbReference type="SMART" id="SM01174"/>
    </source>
</evidence>
<dbReference type="Proteomes" id="UP000695026">
    <property type="component" value="Unplaced"/>
</dbReference>
<comment type="similarity">
    <text evidence="2 8">Belongs to the MINDY deubiquitinase family. FAM188 subfamily.</text>
</comment>
<evidence type="ECO:0000256" key="8">
    <source>
        <dbReference type="RuleBase" id="RU367088"/>
    </source>
</evidence>
<protein>
    <recommendedName>
        <fullName evidence="8">Ubiquitin carboxyl-terminal hydrolase MINDY</fullName>
        <ecNumber evidence="8">3.4.19.12</ecNumber>
    </recommendedName>
</protein>
<feature type="region of interest" description="Disordered" evidence="9">
    <location>
        <begin position="319"/>
        <end position="350"/>
    </location>
</feature>
<dbReference type="CTD" id="84182"/>
<dbReference type="InterPro" id="IPR059022">
    <property type="entry name" value="MINDY4_N"/>
</dbReference>
<dbReference type="OrthoDB" id="10263628at2759"/>